<proteinExistence type="predicted"/>
<dbReference type="EMBL" id="HBUF01578107">
    <property type="protein sequence ID" value="CAG6769164.1"/>
    <property type="molecule type" value="Transcribed_RNA"/>
</dbReference>
<evidence type="ECO:0000313" key="1">
    <source>
        <dbReference type="EMBL" id="CAG6769164.1"/>
    </source>
</evidence>
<sequence>MMILRCKEIHWLYGKIDQCPVNFGTEYSIVLECLVVSRKIIFCQNHHEIVAGIFHTPGLLCIRGVGNLRFLSKHHIRVAIAVIPRISPDHSRRMLSKCSVTDNSNANGSGHHVIRVLYNLWAKLLTQVYKGRFSN</sequence>
<organism evidence="1">
    <name type="scientific">Cacopsylla melanoneura</name>
    <dbReference type="NCBI Taxonomy" id="428564"/>
    <lineage>
        <taxon>Eukaryota</taxon>
        <taxon>Metazoa</taxon>
        <taxon>Ecdysozoa</taxon>
        <taxon>Arthropoda</taxon>
        <taxon>Hexapoda</taxon>
        <taxon>Insecta</taxon>
        <taxon>Pterygota</taxon>
        <taxon>Neoptera</taxon>
        <taxon>Paraneoptera</taxon>
        <taxon>Hemiptera</taxon>
        <taxon>Sternorrhyncha</taxon>
        <taxon>Psylloidea</taxon>
        <taxon>Psyllidae</taxon>
        <taxon>Psyllinae</taxon>
        <taxon>Cacopsylla</taxon>
    </lineage>
</organism>
<dbReference type="EMBL" id="HBUF01578102">
    <property type="protein sequence ID" value="CAG6769115.1"/>
    <property type="molecule type" value="Transcribed_RNA"/>
</dbReference>
<reference evidence="1" key="1">
    <citation type="submission" date="2021-05" db="EMBL/GenBank/DDBJ databases">
        <authorList>
            <person name="Alioto T."/>
            <person name="Alioto T."/>
            <person name="Gomez Garrido J."/>
        </authorList>
    </citation>
    <scope>NUCLEOTIDE SEQUENCE</scope>
</reference>
<accession>A0A8D9APV9</accession>
<dbReference type="AlphaFoldDB" id="A0A8D9APV9"/>
<protein>
    <submittedName>
        <fullName evidence="1">Uncharacterized protein</fullName>
    </submittedName>
</protein>
<name>A0A8D9APV9_9HEMI</name>